<name>A0A9P9J285_9PLEO</name>
<sequence>MPTNERSRSRSPYRSSGKHRHRDRHTRSRSPQRDGKDRHHHHKRRRTRSRSPRAVVLPYNAKQLSKHNFDKYKPLFQSYLDIQKQIDIEELDEREVRGRWKSFVSRWNRGELARSWYDPSMLKTAQETIHSPRASSPKRKSRSSPERKPYQPSEYLEDPQSDDDFGPAPPDNVATRRSGPTIPGMEDLALRNEEREEDRIRNRSNYVEDIRHQRKADRSAQKERLEELVPRADPGSRARQLEKKQDTTSTLKDFRDAKEGGDAEVRESDLMGDDGIEAYKRQKTEGERRKNEREIRKEEILRARAAEREERLSERRTKEAQTMDYLRQIAKDRFG</sequence>
<feature type="compositionally biased region" description="Basic and acidic residues" evidence="1">
    <location>
        <begin position="277"/>
        <end position="293"/>
    </location>
</feature>
<feature type="compositionally biased region" description="Basic residues" evidence="1">
    <location>
        <begin position="38"/>
        <end position="51"/>
    </location>
</feature>
<evidence type="ECO:0000313" key="2">
    <source>
        <dbReference type="EMBL" id="KAH7139415.1"/>
    </source>
</evidence>
<feature type="compositionally biased region" description="Acidic residues" evidence="1">
    <location>
        <begin position="155"/>
        <end position="165"/>
    </location>
</feature>
<dbReference type="Proteomes" id="UP000700596">
    <property type="component" value="Unassembled WGS sequence"/>
</dbReference>
<feature type="region of interest" description="Disordered" evidence="1">
    <location>
        <begin position="1"/>
        <end position="60"/>
    </location>
</feature>
<evidence type="ECO:0000313" key="3">
    <source>
        <dbReference type="Proteomes" id="UP000700596"/>
    </source>
</evidence>
<gene>
    <name evidence="2" type="ORF">B0J11DRAFT_42747</name>
</gene>
<keyword evidence="3" id="KW-1185">Reference proteome</keyword>
<dbReference type="InterPro" id="IPR044688">
    <property type="entry name" value="SCI-1-like"/>
</dbReference>
<evidence type="ECO:0008006" key="4">
    <source>
        <dbReference type="Google" id="ProtNLM"/>
    </source>
</evidence>
<dbReference type="EMBL" id="JAGMWT010000001">
    <property type="protein sequence ID" value="KAH7139415.1"/>
    <property type="molecule type" value="Genomic_DNA"/>
</dbReference>
<accession>A0A9P9J285</accession>
<dbReference type="PANTHER" id="PTHR34117:SF1">
    <property type="entry name" value="STYLE CELL-CYCLE INHIBITOR 1"/>
    <property type="match status" value="1"/>
</dbReference>
<feature type="region of interest" description="Disordered" evidence="1">
    <location>
        <begin position="126"/>
        <end position="293"/>
    </location>
</feature>
<dbReference type="AlphaFoldDB" id="A0A9P9J285"/>
<reference evidence="2" key="1">
    <citation type="journal article" date="2021" name="Nat. Commun.">
        <title>Genetic determinants of endophytism in the Arabidopsis root mycobiome.</title>
        <authorList>
            <person name="Mesny F."/>
            <person name="Miyauchi S."/>
            <person name="Thiergart T."/>
            <person name="Pickel B."/>
            <person name="Atanasova L."/>
            <person name="Karlsson M."/>
            <person name="Huettel B."/>
            <person name="Barry K.W."/>
            <person name="Haridas S."/>
            <person name="Chen C."/>
            <person name="Bauer D."/>
            <person name="Andreopoulos W."/>
            <person name="Pangilinan J."/>
            <person name="LaButti K."/>
            <person name="Riley R."/>
            <person name="Lipzen A."/>
            <person name="Clum A."/>
            <person name="Drula E."/>
            <person name="Henrissat B."/>
            <person name="Kohler A."/>
            <person name="Grigoriev I.V."/>
            <person name="Martin F.M."/>
            <person name="Hacquard S."/>
        </authorList>
    </citation>
    <scope>NUCLEOTIDE SEQUENCE</scope>
    <source>
        <strain evidence="2">MPI-CAGE-CH-0243</strain>
    </source>
</reference>
<comment type="caution">
    <text evidence="2">The sequence shown here is derived from an EMBL/GenBank/DDBJ whole genome shotgun (WGS) entry which is preliminary data.</text>
</comment>
<feature type="compositionally biased region" description="Basic and acidic residues" evidence="1">
    <location>
        <begin position="188"/>
        <end position="269"/>
    </location>
</feature>
<dbReference type="PANTHER" id="PTHR34117">
    <property type="entry name" value="STYLE CELL-CYCLE INHIBITOR 1"/>
    <property type="match status" value="1"/>
</dbReference>
<dbReference type="OrthoDB" id="2139939at2759"/>
<protein>
    <recommendedName>
        <fullName evidence="4">RNA helicase HEL117</fullName>
    </recommendedName>
</protein>
<feature type="compositionally biased region" description="Basic residues" evidence="1">
    <location>
        <begin position="16"/>
        <end position="30"/>
    </location>
</feature>
<proteinExistence type="predicted"/>
<organism evidence="2 3">
    <name type="scientific">Dendryphion nanum</name>
    <dbReference type="NCBI Taxonomy" id="256645"/>
    <lineage>
        <taxon>Eukaryota</taxon>
        <taxon>Fungi</taxon>
        <taxon>Dikarya</taxon>
        <taxon>Ascomycota</taxon>
        <taxon>Pezizomycotina</taxon>
        <taxon>Dothideomycetes</taxon>
        <taxon>Pleosporomycetidae</taxon>
        <taxon>Pleosporales</taxon>
        <taxon>Torulaceae</taxon>
        <taxon>Dendryphion</taxon>
    </lineage>
</organism>
<evidence type="ECO:0000256" key="1">
    <source>
        <dbReference type="SAM" id="MobiDB-lite"/>
    </source>
</evidence>